<evidence type="ECO:0000313" key="16">
    <source>
        <dbReference type="RefSeq" id="XP_032835713.1"/>
    </source>
</evidence>
<evidence type="ECO:0000256" key="1">
    <source>
        <dbReference type="ARBA" id="ARBA00003767"/>
    </source>
</evidence>
<evidence type="ECO:0000256" key="10">
    <source>
        <dbReference type="ARBA" id="ARBA00023163"/>
    </source>
</evidence>
<keyword evidence="7" id="KW-0862">Zinc</keyword>
<dbReference type="Gene3D" id="3.30.160.60">
    <property type="entry name" value="Classic Zinc Finger"/>
    <property type="match status" value="6"/>
</dbReference>
<evidence type="ECO:0000256" key="4">
    <source>
        <dbReference type="ARBA" id="ARBA00022723"/>
    </source>
</evidence>
<feature type="compositionally biased region" description="Basic and acidic residues" evidence="13">
    <location>
        <begin position="261"/>
        <end position="279"/>
    </location>
</feature>
<evidence type="ECO:0000313" key="18">
    <source>
        <dbReference type="RefSeq" id="XP_032835716.1"/>
    </source>
</evidence>
<accession>A0AAJ7XII5</accession>
<dbReference type="InterPro" id="IPR036236">
    <property type="entry name" value="Znf_C2H2_sf"/>
</dbReference>
<comment type="subcellular location">
    <subcellularLocation>
        <location evidence="2">Nucleus</location>
    </subcellularLocation>
</comment>
<feature type="domain" description="C2H2-type" evidence="14">
    <location>
        <begin position="80"/>
        <end position="107"/>
    </location>
</feature>
<evidence type="ECO:0000313" key="17">
    <source>
        <dbReference type="RefSeq" id="XP_032835715.1"/>
    </source>
</evidence>
<dbReference type="RefSeq" id="XP_032835715.1">
    <property type="nucleotide sequence ID" value="XM_032979824.1"/>
</dbReference>
<dbReference type="FunFam" id="3.30.160.60:FF:000250">
    <property type="entry name" value="zinc finger protein 197 isoform X1"/>
    <property type="match status" value="1"/>
</dbReference>
<dbReference type="InterPro" id="IPR013087">
    <property type="entry name" value="Znf_C2H2_type"/>
</dbReference>
<feature type="domain" description="C2H2-type" evidence="14">
    <location>
        <begin position="52"/>
        <end position="79"/>
    </location>
</feature>
<keyword evidence="8" id="KW-0805">Transcription regulation</keyword>
<evidence type="ECO:0000256" key="12">
    <source>
        <dbReference type="PROSITE-ProRule" id="PRU00042"/>
    </source>
</evidence>
<dbReference type="Pfam" id="PF00096">
    <property type="entry name" value="zf-C2H2"/>
    <property type="match status" value="2"/>
</dbReference>
<keyword evidence="4" id="KW-0479">Metal-binding</keyword>
<organism evidence="15 18">
    <name type="scientific">Petromyzon marinus</name>
    <name type="common">Sea lamprey</name>
    <dbReference type="NCBI Taxonomy" id="7757"/>
    <lineage>
        <taxon>Eukaryota</taxon>
        <taxon>Metazoa</taxon>
        <taxon>Chordata</taxon>
        <taxon>Craniata</taxon>
        <taxon>Vertebrata</taxon>
        <taxon>Cyclostomata</taxon>
        <taxon>Hyperoartia</taxon>
        <taxon>Petromyzontiformes</taxon>
        <taxon>Petromyzontidae</taxon>
        <taxon>Petromyzon</taxon>
    </lineage>
</organism>
<dbReference type="GO" id="GO:0008270">
    <property type="term" value="F:zinc ion binding"/>
    <property type="evidence" value="ECO:0007669"/>
    <property type="project" value="UniProtKB-KW"/>
</dbReference>
<feature type="domain" description="C2H2-type" evidence="14">
    <location>
        <begin position="108"/>
        <end position="135"/>
    </location>
</feature>
<dbReference type="GO" id="GO:0000981">
    <property type="term" value="F:DNA-binding transcription factor activity, RNA polymerase II-specific"/>
    <property type="evidence" value="ECO:0007669"/>
    <property type="project" value="TreeGrafter"/>
</dbReference>
<dbReference type="Proteomes" id="UP001318040">
    <property type="component" value="Chromosome 77"/>
</dbReference>
<evidence type="ECO:0000256" key="7">
    <source>
        <dbReference type="ARBA" id="ARBA00022833"/>
    </source>
</evidence>
<reference evidence="16 17" key="1">
    <citation type="submission" date="2025-04" db="UniProtKB">
        <authorList>
            <consortium name="RefSeq"/>
        </authorList>
    </citation>
    <scope>IDENTIFICATION</scope>
    <source>
        <tissue evidence="16 17">Sperm</tissue>
    </source>
</reference>
<keyword evidence="6 12" id="KW-0863">Zinc-finger</keyword>
<comment type="function">
    <text evidence="1">May be involved in transcriptional regulation.</text>
</comment>
<keyword evidence="9" id="KW-0238">DNA-binding</keyword>
<feature type="domain" description="C2H2-type" evidence="14">
    <location>
        <begin position="24"/>
        <end position="51"/>
    </location>
</feature>
<dbReference type="FunFam" id="3.30.160.60:FF:002343">
    <property type="entry name" value="Zinc finger protein 33A"/>
    <property type="match status" value="2"/>
</dbReference>
<sequence length="309" mass="34715">MNVQKSRIGLMEQRHSAQLCAKRQQCDRCAYSTDRAVNLIEHQRTHTGEKPFKCSACEMAFAWSSNLKKHERTHTGEKPFKCAVCGKAFARSSVLQSHQRTHTGEKPFKCTVCDKAFSQSTILQSHQRTHTGEKPFTCSVCGKAFSVSATLKNHQRTHTGDKPFKCTLCGKAFSQSPHLQRHQITHKHQRTPNEWSLKSVCVSPSAAMSPSLMKQEPEETPALNGIKVKCEEVKCEEVTVGSEEVKIKCEDEDSNPQSYLHMDEGDVKQEENSDCEAERGNSQQFVEVEVWVDFLDNAKSNGDPVDVEA</sequence>
<dbReference type="SMART" id="SM00355">
    <property type="entry name" value="ZnF_C2H2"/>
    <property type="match status" value="6"/>
</dbReference>
<proteinExistence type="inferred from homology"/>
<dbReference type="GO" id="GO:0000978">
    <property type="term" value="F:RNA polymerase II cis-regulatory region sequence-specific DNA binding"/>
    <property type="evidence" value="ECO:0007669"/>
    <property type="project" value="TreeGrafter"/>
</dbReference>
<evidence type="ECO:0000259" key="14">
    <source>
        <dbReference type="PROSITE" id="PS50157"/>
    </source>
</evidence>
<dbReference type="RefSeq" id="XP_032835716.1">
    <property type="nucleotide sequence ID" value="XM_032979825.1"/>
</dbReference>
<dbReference type="SUPFAM" id="SSF57667">
    <property type="entry name" value="beta-beta-alpha zinc fingers"/>
    <property type="match status" value="3"/>
</dbReference>
<keyword evidence="5" id="KW-0677">Repeat</keyword>
<dbReference type="PROSITE" id="PS50157">
    <property type="entry name" value="ZINC_FINGER_C2H2_2"/>
    <property type="match status" value="6"/>
</dbReference>
<evidence type="ECO:0000256" key="11">
    <source>
        <dbReference type="ARBA" id="ARBA00023242"/>
    </source>
</evidence>
<dbReference type="AlphaFoldDB" id="A0AAJ7XII5"/>
<evidence type="ECO:0000256" key="6">
    <source>
        <dbReference type="ARBA" id="ARBA00022771"/>
    </source>
</evidence>
<evidence type="ECO:0000256" key="13">
    <source>
        <dbReference type="SAM" id="MobiDB-lite"/>
    </source>
</evidence>
<comment type="similarity">
    <text evidence="3">Belongs to the krueppel C2H2-type zinc-finger protein family.</text>
</comment>
<feature type="region of interest" description="Disordered" evidence="13">
    <location>
        <begin position="249"/>
        <end position="282"/>
    </location>
</feature>
<dbReference type="GO" id="GO:0005634">
    <property type="term" value="C:nucleus"/>
    <property type="evidence" value="ECO:0007669"/>
    <property type="project" value="UniProtKB-SubCell"/>
</dbReference>
<dbReference type="Pfam" id="PF13465">
    <property type="entry name" value="zf-H2C2_2"/>
    <property type="match status" value="2"/>
</dbReference>
<dbReference type="PROSITE" id="PS00028">
    <property type="entry name" value="ZINC_FINGER_C2H2_1"/>
    <property type="match status" value="5"/>
</dbReference>
<gene>
    <name evidence="16 17 18" type="primary">LOC116957585</name>
</gene>
<dbReference type="KEGG" id="pmrn:116957585"/>
<keyword evidence="15" id="KW-1185">Reference proteome</keyword>
<feature type="domain" description="C2H2-type" evidence="14">
    <location>
        <begin position="164"/>
        <end position="191"/>
    </location>
</feature>
<keyword evidence="10" id="KW-0804">Transcription</keyword>
<name>A0AAJ7XII5_PETMA</name>
<evidence type="ECO:0000256" key="8">
    <source>
        <dbReference type="ARBA" id="ARBA00023015"/>
    </source>
</evidence>
<dbReference type="FunFam" id="3.30.160.60:FF:000557">
    <property type="entry name" value="zinc finger and SCAN domain-containing protein 29"/>
    <property type="match status" value="1"/>
</dbReference>
<dbReference type="PANTHER" id="PTHR23235">
    <property type="entry name" value="KRUEPPEL-LIKE TRANSCRIPTION FACTOR"/>
    <property type="match status" value="1"/>
</dbReference>
<dbReference type="PANTHER" id="PTHR23235:SF152">
    <property type="entry name" value="SI:DKEY-210J14.3"/>
    <property type="match status" value="1"/>
</dbReference>
<evidence type="ECO:0000256" key="5">
    <source>
        <dbReference type="ARBA" id="ARBA00022737"/>
    </source>
</evidence>
<evidence type="ECO:0000256" key="2">
    <source>
        <dbReference type="ARBA" id="ARBA00004123"/>
    </source>
</evidence>
<protein>
    <submittedName>
        <fullName evidence="16 17">Zinc finger protein 664-like</fullName>
    </submittedName>
</protein>
<dbReference type="RefSeq" id="XP_032835713.1">
    <property type="nucleotide sequence ID" value="XM_032979822.1"/>
</dbReference>
<dbReference type="FunFam" id="3.30.160.60:FF:000624">
    <property type="entry name" value="zinc finger protein 697"/>
    <property type="match status" value="1"/>
</dbReference>
<keyword evidence="11" id="KW-0539">Nucleus</keyword>
<feature type="domain" description="C2H2-type" evidence="14">
    <location>
        <begin position="136"/>
        <end position="163"/>
    </location>
</feature>
<evidence type="ECO:0000256" key="3">
    <source>
        <dbReference type="ARBA" id="ARBA00006991"/>
    </source>
</evidence>
<evidence type="ECO:0000256" key="9">
    <source>
        <dbReference type="ARBA" id="ARBA00023125"/>
    </source>
</evidence>
<evidence type="ECO:0000313" key="15">
    <source>
        <dbReference type="Proteomes" id="UP001318040"/>
    </source>
</evidence>